<keyword evidence="4" id="KW-1185">Reference proteome</keyword>
<dbReference type="InterPro" id="IPR011250">
    <property type="entry name" value="OMP/PagP_B-barrel"/>
</dbReference>
<dbReference type="RefSeq" id="WP_109868895.1">
    <property type="nucleotide sequence ID" value="NZ_QGNA01000001.1"/>
</dbReference>
<dbReference type="PANTHER" id="PTHR36920">
    <property type="match status" value="1"/>
</dbReference>
<dbReference type="InterPro" id="IPR005618">
    <property type="entry name" value="OMPW"/>
</dbReference>
<dbReference type="AlphaFoldDB" id="A0A317FGR7"/>
<organism evidence="3 4">
    <name type="scientific">Falsiroseomonas bella</name>
    <dbReference type="NCBI Taxonomy" id="2184016"/>
    <lineage>
        <taxon>Bacteria</taxon>
        <taxon>Pseudomonadati</taxon>
        <taxon>Pseudomonadota</taxon>
        <taxon>Alphaproteobacteria</taxon>
        <taxon>Acetobacterales</taxon>
        <taxon>Roseomonadaceae</taxon>
        <taxon>Falsiroseomonas</taxon>
    </lineage>
</organism>
<reference evidence="4" key="1">
    <citation type="submission" date="2018-05" db="EMBL/GenBank/DDBJ databases">
        <authorList>
            <person name="Du Z."/>
            <person name="Wang X."/>
        </authorList>
    </citation>
    <scope>NUCLEOTIDE SEQUENCE [LARGE SCALE GENOMIC DNA]</scope>
    <source>
        <strain evidence="4">CQN31</strain>
    </source>
</reference>
<feature type="signal peptide" evidence="2">
    <location>
        <begin position="1"/>
        <end position="21"/>
    </location>
</feature>
<dbReference type="SUPFAM" id="SSF56925">
    <property type="entry name" value="OMPA-like"/>
    <property type="match status" value="1"/>
</dbReference>
<dbReference type="Pfam" id="PF03922">
    <property type="entry name" value="OmpW"/>
    <property type="match status" value="1"/>
</dbReference>
<dbReference type="GO" id="GO:0055085">
    <property type="term" value="P:transmembrane transport"/>
    <property type="evidence" value="ECO:0007669"/>
    <property type="project" value="TreeGrafter"/>
</dbReference>
<evidence type="ECO:0000313" key="4">
    <source>
        <dbReference type="Proteomes" id="UP000245765"/>
    </source>
</evidence>
<sequence>MNVKMIAAALALATAAAPALAQDARGKRAGDFVLGAGLIGVLPVSGGSTSIGGTPSASDSVTPQLDFTYYISPNIALNLIAATSRHDVEVQNVPGAGTIDLGRVWALPPTLTLQYHPLPASRFSPYIGVGLNYTVFYGEGGGRSAGINSVDVENAWGWALNAGVDYEITPNWLANLDVKRIWLSPDVRVNGGAVTGQADLDPWVIGVSVRYRF</sequence>
<dbReference type="PANTHER" id="PTHR36920:SF1">
    <property type="entry name" value="OUTER MEMBRANE PROTEIN W"/>
    <property type="match status" value="1"/>
</dbReference>
<feature type="chain" id="PRO_5016433787" evidence="2">
    <location>
        <begin position="22"/>
        <end position="213"/>
    </location>
</feature>
<proteinExistence type="inferred from homology"/>
<evidence type="ECO:0000313" key="3">
    <source>
        <dbReference type="EMBL" id="PWS38274.1"/>
    </source>
</evidence>
<dbReference type="EMBL" id="QGNA01000001">
    <property type="protein sequence ID" value="PWS38274.1"/>
    <property type="molecule type" value="Genomic_DNA"/>
</dbReference>
<dbReference type="OrthoDB" id="9807574at2"/>
<protein>
    <submittedName>
        <fullName evidence="3">OmpW family protein</fullName>
    </submittedName>
</protein>
<evidence type="ECO:0000256" key="2">
    <source>
        <dbReference type="SAM" id="SignalP"/>
    </source>
</evidence>
<keyword evidence="2" id="KW-0732">Signal</keyword>
<evidence type="ECO:0000256" key="1">
    <source>
        <dbReference type="ARBA" id="ARBA00009330"/>
    </source>
</evidence>
<comment type="caution">
    <text evidence="3">The sequence shown here is derived from an EMBL/GenBank/DDBJ whole genome shotgun (WGS) entry which is preliminary data.</text>
</comment>
<dbReference type="Proteomes" id="UP000245765">
    <property type="component" value="Unassembled WGS sequence"/>
</dbReference>
<dbReference type="Gene3D" id="2.40.160.20">
    <property type="match status" value="1"/>
</dbReference>
<dbReference type="GO" id="GO:0019867">
    <property type="term" value="C:outer membrane"/>
    <property type="evidence" value="ECO:0007669"/>
    <property type="project" value="InterPro"/>
</dbReference>
<accession>A0A317FGR7</accession>
<comment type="similarity">
    <text evidence="1">Belongs to the OmpW/AlkL family.</text>
</comment>
<name>A0A317FGR7_9PROT</name>
<gene>
    <name evidence="3" type="ORF">DFH01_02975</name>
</gene>